<protein>
    <submittedName>
        <fullName evidence="2">ABC-2 type transport system permease protein</fullName>
    </submittedName>
</protein>
<feature type="transmembrane region" description="Helical" evidence="1">
    <location>
        <begin position="233"/>
        <end position="253"/>
    </location>
</feature>
<accession>A0ABS2PZB4</accession>
<dbReference type="Pfam" id="PF13346">
    <property type="entry name" value="ABC2_membrane_5"/>
    <property type="match status" value="1"/>
</dbReference>
<organism evidence="2 3">
    <name type="scientific">Scopulibacillus daqui</name>
    <dbReference type="NCBI Taxonomy" id="1469162"/>
    <lineage>
        <taxon>Bacteria</taxon>
        <taxon>Bacillati</taxon>
        <taxon>Bacillota</taxon>
        <taxon>Bacilli</taxon>
        <taxon>Bacillales</taxon>
        <taxon>Sporolactobacillaceae</taxon>
        <taxon>Scopulibacillus</taxon>
    </lineage>
</organism>
<feature type="transmembrane region" description="Helical" evidence="1">
    <location>
        <begin position="119"/>
        <end position="143"/>
    </location>
</feature>
<sequence length="266" mass="30715">MPSSNVFWTLVKYELKSGYMTRKKMRKGKMPQKIWLMYAVLLFIVFLCFTVYATNQHWGFQLRNVWYFTLGLPWMLFGYGMGAIKNEWENSTEGWWLTLPYSRNTLIGAKYIAALLKTLYILLVTYALAIVYGVLYGVCISVLKGGFPLHEVIFFIVSGFWWYLLLMGLMPLMVSIGVLVAVIKYTNAKYISPLIYFFMFILGYGMYGGLGVMNQKHNLYSIFSGETSPGSSPFPVVFFYFLIAGWILAYLLTRFSAYLLKNKLDV</sequence>
<proteinExistence type="predicted"/>
<comment type="caution">
    <text evidence="2">The sequence shown here is derived from an EMBL/GenBank/DDBJ whole genome shotgun (WGS) entry which is preliminary data.</text>
</comment>
<dbReference type="InterPro" id="IPR025699">
    <property type="entry name" value="ABC2_memb-like"/>
</dbReference>
<dbReference type="Proteomes" id="UP000808914">
    <property type="component" value="Unassembled WGS sequence"/>
</dbReference>
<keyword evidence="3" id="KW-1185">Reference proteome</keyword>
<evidence type="ECO:0000256" key="1">
    <source>
        <dbReference type="SAM" id="Phobius"/>
    </source>
</evidence>
<gene>
    <name evidence="2" type="ORF">JOD45_000825</name>
</gene>
<keyword evidence="1" id="KW-0472">Membrane</keyword>
<reference evidence="2 3" key="1">
    <citation type="submission" date="2021-01" db="EMBL/GenBank/DDBJ databases">
        <title>Genomic Encyclopedia of Type Strains, Phase IV (KMG-IV): sequencing the most valuable type-strain genomes for metagenomic binning, comparative biology and taxonomic classification.</title>
        <authorList>
            <person name="Goeker M."/>
        </authorList>
    </citation>
    <scope>NUCLEOTIDE SEQUENCE [LARGE SCALE GENOMIC DNA]</scope>
    <source>
        <strain evidence="2 3">DSM 28236</strain>
    </source>
</reference>
<name>A0ABS2PZB4_9BACL</name>
<feature type="transmembrane region" description="Helical" evidence="1">
    <location>
        <begin position="163"/>
        <end position="182"/>
    </location>
</feature>
<feature type="transmembrane region" description="Helical" evidence="1">
    <location>
        <begin position="194"/>
        <end position="213"/>
    </location>
</feature>
<dbReference type="EMBL" id="JAFBER010000003">
    <property type="protein sequence ID" value="MBM7644632.1"/>
    <property type="molecule type" value="Genomic_DNA"/>
</dbReference>
<feature type="transmembrane region" description="Helical" evidence="1">
    <location>
        <begin position="65"/>
        <end position="84"/>
    </location>
</feature>
<keyword evidence="1" id="KW-1133">Transmembrane helix</keyword>
<evidence type="ECO:0000313" key="2">
    <source>
        <dbReference type="EMBL" id="MBM7644632.1"/>
    </source>
</evidence>
<dbReference type="RefSeq" id="WP_205002583.1">
    <property type="nucleotide sequence ID" value="NZ_JAFBER010000003.1"/>
</dbReference>
<evidence type="ECO:0000313" key="3">
    <source>
        <dbReference type="Proteomes" id="UP000808914"/>
    </source>
</evidence>
<keyword evidence="1" id="KW-0812">Transmembrane</keyword>
<feature type="transmembrane region" description="Helical" evidence="1">
    <location>
        <begin position="34"/>
        <end position="53"/>
    </location>
</feature>